<sequence length="240" mass="26930">MKLEICIDSFDGMIGAYFGGADRVEICSSLTLDGLTPDPGLVDICCEYDNIEKFVMVRPRPGHFTYDDFEIDQMKATIIALKDKPIDGFVLGVLDSYGSLDIETMKELVYLAFPKKVVLHRAFDYSNDGEEKIEELIKMGVDRILTSGKKPKAVEGLDLIRDLQAKYGDKIEIMAGSGVNHENIKEIYEKTHIENFHLSASYTGQTEIDYDNFGKAFDDYRLLSSGLVEAARDAIDDLKK</sequence>
<gene>
    <name evidence="2" type="primary">cutC</name>
    <name evidence="3" type="ORF">LDJ82_07780</name>
</gene>
<comment type="caution">
    <text evidence="3">The sequence shown here is derived from an EMBL/GenBank/DDBJ whole genome shotgun (WGS) entry which is preliminary data.</text>
</comment>
<protein>
    <recommendedName>
        <fullName evidence="2">PF03932 family protein CutC</fullName>
    </recommendedName>
</protein>
<organism evidence="3 4">
    <name type="scientific">Anaerococcus degeneri</name>
    <dbReference type="NCBI Taxonomy" id="361500"/>
    <lineage>
        <taxon>Bacteria</taxon>
        <taxon>Bacillati</taxon>
        <taxon>Bacillota</taxon>
        <taxon>Tissierellia</taxon>
        <taxon>Tissierellales</taxon>
        <taxon>Peptoniphilaceae</taxon>
        <taxon>Anaerococcus</taxon>
    </lineage>
</organism>
<evidence type="ECO:0000256" key="2">
    <source>
        <dbReference type="HAMAP-Rule" id="MF_00795"/>
    </source>
</evidence>
<dbReference type="EMBL" id="JAIWIY010000001">
    <property type="protein sequence ID" value="MCA2096788.1"/>
    <property type="molecule type" value="Genomic_DNA"/>
</dbReference>
<reference evidence="4" key="1">
    <citation type="submission" date="2023-07" db="EMBL/GenBank/DDBJ databases">
        <title>FDA dAtabase for Regulatory Grade micrObial Sequences (FDA-ARGOS): Supporting development and validation of Infectious Disease Dx tests.</title>
        <authorList>
            <person name="Sproer C."/>
            <person name="Gronow S."/>
            <person name="Severitt S."/>
            <person name="Schroder I."/>
            <person name="Tallon L."/>
            <person name="Sadzewicz L."/>
            <person name="Zhao X."/>
            <person name="Boylan J."/>
            <person name="Ott S."/>
            <person name="Bowen H."/>
            <person name="Vavikolanu K."/>
            <person name="Hazen T."/>
            <person name="Aluvathingal J."/>
            <person name="Nadendla S."/>
            <person name="Lowell S."/>
            <person name="Myers T."/>
            <person name="Yan Y."/>
        </authorList>
    </citation>
    <scope>NUCLEOTIDE SEQUENCE [LARGE SCALE GENOMIC DNA]</scope>
    <source>
        <strain evidence="4">FDAARGOS_1538</strain>
    </source>
</reference>
<comment type="subcellular location">
    <subcellularLocation>
        <location evidence="2">Cytoplasm</location>
    </subcellularLocation>
</comment>
<evidence type="ECO:0000313" key="3">
    <source>
        <dbReference type="EMBL" id="MCA2096788.1"/>
    </source>
</evidence>
<dbReference type="PANTHER" id="PTHR12598:SF0">
    <property type="entry name" value="COPPER HOMEOSTASIS PROTEIN CUTC HOMOLOG"/>
    <property type="match status" value="1"/>
</dbReference>
<accession>A0ABS7YYI6</accession>
<dbReference type="Pfam" id="PF03932">
    <property type="entry name" value="CutC"/>
    <property type="match status" value="1"/>
</dbReference>
<name>A0ABS7YYI6_9FIRM</name>
<dbReference type="HAMAP" id="MF_00795">
    <property type="entry name" value="CutC"/>
    <property type="match status" value="1"/>
</dbReference>
<dbReference type="InterPro" id="IPR005627">
    <property type="entry name" value="CutC-like"/>
</dbReference>
<evidence type="ECO:0000256" key="1">
    <source>
        <dbReference type="ARBA" id="ARBA00007768"/>
    </source>
</evidence>
<proteinExistence type="inferred from homology"/>
<dbReference type="RefSeq" id="WP_209770906.1">
    <property type="nucleotide sequence ID" value="NZ_JAGGLO010000001.1"/>
</dbReference>
<dbReference type="SUPFAM" id="SSF110395">
    <property type="entry name" value="CutC-like"/>
    <property type="match status" value="1"/>
</dbReference>
<dbReference type="Proteomes" id="UP001198374">
    <property type="component" value="Unassembled WGS sequence"/>
</dbReference>
<evidence type="ECO:0000313" key="4">
    <source>
        <dbReference type="Proteomes" id="UP001198374"/>
    </source>
</evidence>
<dbReference type="InterPro" id="IPR036822">
    <property type="entry name" value="CutC-like_dom_sf"/>
</dbReference>
<keyword evidence="4" id="KW-1185">Reference proteome</keyword>
<comment type="similarity">
    <text evidence="1 2">Belongs to the CutC family.</text>
</comment>
<dbReference type="Gene3D" id="3.20.20.380">
    <property type="entry name" value="Copper homeostasis (CutC) domain"/>
    <property type="match status" value="1"/>
</dbReference>
<dbReference type="PANTHER" id="PTHR12598">
    <property type="entry name" value="COPPER HOMEOSTASIS PROTEIN CUTC"/>
    <property type="match status" value="1"/>
</dbReference>
<comment type="caution">
    <text evidence="2">Once thought to be involved in copper homeostasis, experiments in E.coli have shown this is not the case.</text>
</comment>
<keyword evidence="2" id="KW-0963">Cytoplasm</keyword>